<reference evidence="4" key="1">
    <citation type="submission" date="2020-12" db="EMBL/GenBank/DDBJ databases">
        <title>Methylobrevis albus sp. nov., isolated from fresh water lack sediment.</title>
        <authorList>
            <person name="Zou Q."/>
        </authorList>
    </citation>
    <scope>NUCLEOTIDE SEQUENCE</scope>
    <source>
        <strain evidence="4">L22</strain>
    </source>
</reference>
<comment type="similarity">
    <text evidence="1">Belongs to the ComF/GntX family.</text>
</comment>
<dbReference type="InterPro" id="IPR000836">
    <property type="entry name" value="PRTase_dom"/>
</dbReference>
<dbReference type="InterPro" id="IPR029057">
    <property type="entry name" value="PRTase-like"/>
</dbReference>
<dbReference type="InterPro" id="IPR051910">
    <property type="entry name" value="ComF/GntX_DNA_util-trans"/>
</dbReference>
<proteinExistence type="inferred from homology"/>
<dbReference type="InterPro" id="IPR044005">
    <property type="entry name" value="DZR_2"/>
</dbReference>
<evidence type="ECO:0000313" key="5">
    <source>
        <dbReference type="Proteomes" id="UP000631694"/>
    </source>
</evidence>
<accession>A0A931I1Q7</accession>
<evidence type="ECO:0000259" key="3">
    <source>
        <dbReference type="Pfam" id="PF18912"/>
    </source>
</evidence>
<dbReference type="PANTHER" id="PTHR47505">
    <property type="entry name" value="DNA UTILIZATION PROTEIN YHGH"/>
    <property type="match status" value="1"/>
</dbReference>
<dbReference type="RefSeq" id="WP_197310465.1">
    <property type="nucleotide sequence ID" value="NZ_JADZLT010000042.1"/>
</dbReference>
<dbReference type="PANTHER" id="PTHR47505:SF1">
    <property type="entry name" value="DNA UTILIZATION PROTEIN YHGH"/>
    <property type="match status" value="1"/>
</dbReference>
<dbReference type="EMBL" id="JADZLT010000042">
    <property type="protein sequence ID" value="MBH0237351.1"/>
    <property type="molecule type" value="Genomic_DNA"/>
</dbReference>
<keyword evidence="5" id="KW-1185">Reference proteome</keyword>
<organism evidence="4 5">
    <name type="scientific">Methylobrevis albus</name>
    <dbReference type="NCBI Taxonomy" id="2793297"/>
    <lineage>
        <taxon>Bacteria</taxon>
        <taxon>Pseudomonadati</taxon>
        <taxon>Pseudomonadota</taxon>
        <taxon>Alphaproteobacteria</taxon>
        <taxon>Hyphomicrobiales</taxon>
        <taxon>Pleomorphomonadaceae</taxon>
        <taxon>Methylobrevis</taxon>
    </lineage>
</organism>
<sequence length="253" mass="26978">MRGATALAWIAARAGAGLGRFTRLALPPACPLCRTLLADDAGLCAACWGDLRLIERPYCERLGTPFPFDLGPGTLSAAAIAEPPVFARARAVAVFDGAARDLVHALKYRDRIELSRVMGRMMARAGRELLAEADVIVPVPLHRRRLWWRRFNQSALLAAAVARGAGIGLDLSALCRVRATRQQVGLTRLARADNVAGAFKVVAPERIAGRRVVLVDDVLTTGATIAAATRALKRGGAREVDVLVFARVVADGG</sequence>
<dbReference type="Pfam" id="PF18912">
    <property type="entry name" value="DZR_2"/>
    <property type="match status" value="1"/>
</dbReference>
<evidence type="ECO:0000313" key="4">
    <source>
        <dbReference type="EMBL" id="MBH0237351.1"/>
    </source>
</evidence>
<feature type="domain" description="Phosphoribosyltransferase" evidence="2">
    <location>
        <begin position="156"/>
        <end position="247"/>
    </location>
</feature>
<dbReference type="Gene3D" id="3.40.50.2020">
    <property type="match status" value="1"/>
</dbReference>
<dbReference type="SUPFAM" id="SSF53271">
    <property type="entry name" value="PRTase-like"/>
    <property type="match status" value="1"/>
</dbReference>
<dbReference type="CDD" id="cd06223">
    <property type="entry name" value="PRTases_typeI"/>
    <property type="match status" value="1"/>
</dbReference>
<protein>
    <submittedName>
        <fullName evidence="4">ComF family protein</fullName>
    </submittedName>
</protein>
<comment type="caution">
    <text evidence="4">The sequence shown here is derived from an EMBL/GenBank/DDBJ whole genome shotgun (WGS) entry which is preliminary data.</text>
</comment>
<name>A0A931I1Q7_9HYPH</name>
<dbReference type="Pfam" id="PF00156">
    <property type="entry name" value="Pribosyltran"/>
    <property type="match status" value="1"/>
</dbReference>
<dbReference type="AlphaFoldDB" id="A0A931I1Q7"/>
<gene>
    <name evidence="4" type="ORF">I5731_05910</name>
</gene>
<evidence type="ECO:0000259" key="2">
    <source>
        <dbReference type="Pfam" id="PF00156"/>
    </source>
</evidence>
<evidence type="ECO:0000256" key="1">
    <source>
        <dbReference type="ARBA" id="ARBA00008007"/>
    </source>
</evidence>
<dbReference type="Proteomes" id="UP000631694">
    <property type="component" value="Unassembled WGS sequence"/>
</dbReference>
<feature type="domain" description="Double zinc ribbon" evidence="3">
    <location>
        <begin position="23"/>
        <end position="67"/>
    </location>
</feature>